<dbReference type="SMART" id="SM00825">
    <property type="entry name" value="PKS_KS"/>
    <property type="match status" value="1"/>
</dbReference>
<dbReference type="GO" id="GO:0044550">
    <property type="term" value="P:secondary metabolite biosynthetic process"/>
    <property type="evidence" value="ECO:0007669"/>
    <property type="project" value="UniProtKB-ARBA"/>
</dbReference>
<dbReference type="Gene3D" id="3.40.47.10">
    <property type="match status" value="1"/>
</dbReference>
<dbReference type="PANTHER" id="PTHR45681">
    <property type="entry name" value="POLYKETIDE SYNTHASE 44-RELATED"/>
    <property type="match status" value="1"/>
</dbReference>
<dbReference type="Gene3D" id="3.40.50.150">
    <property type="entry name" value="Vaccinia Virus protein VP39"/>
    <property type="match status" value="1"/>
</dbReference>
<feature type="compositionally biased region" description="Low complexity" evidence="8">
    <location>
        <begin position="382"/>
        <end position="400"/>
    </location>
</feature>
<evidence type="ECO:0000256" key="7">
    <source>
        <dbReference type="PROSITE-ProRule" id="PRU01363"/>
    </source>
</evidence>
<evidence type="ECO:0000256" key="5">
    <source>
        <dbReference type="ARBA" id="ARBA00023268"/>
    </source>
</evidence>
<reference evidence="12 13" key="1">
    <citation type="submission" date="2019-04" db="EMBL/GenBank/DDBJ databases">
        <title>Friends and foes A comparative genomics studyof 23 Aspergillus species from section Flavi.</title>
        <authorList>
            <consortium name="DOE Joint Genome Institute"/>
            <person name="Kjaerbolling I."/>
            <person name="Vesth T."/>
            <person name="Frisvad J.C."/>
            <person name="Nybo J.L."/>
            <person name="Theobald S."/>
            <person name="Kildgaard S."/>
            <person name="Isbrandt T."/>
            <person name="Kuo A."/>
            <person name="Sato A."/>
            <person name="Lyhne E.K."/>
            <person name="Kogle M.E."/>
            <person name="Wiebenga A."/>
            <person name="Kun R.S."/>
            <person name="Lubbers R.J."/>
            <person name="Makela M.R."/>
            <person name="Barry K."/>
            <person name="Chovatia M."/>
            <person name="Clum A."/>
            <person name="Daum C."/>
            <person name="Haridas S."/>
            <person name="He G."/>
            <person name="LaButti K."/>
            <person name="Lipzen A."/>
            <person name="Mondo S."/>
            <person name="Riley R."/>
            <person name="Salamov A."/>
            <person name="Simmons B.A."/>
            <person name="Magnuson J.K."/>
            <person name="Henrissat B."/>
            <person name="Mortensen U.H."/>
            <person name="Larsen T.O."/>
            <person name="Devries R.P."/>
            <person name="Grigoriev I.V."/>
            <person name="Machida M."/>
            <person name="Baker S.E."/>
            <person name="Andersen M.R."/>
        </authorList>
    </citation>
    <scope>NUCLEOTIDE SEQUENCE [LARGE SCALE GENOMIC DNA]</scope>
    <source>
        <strain evidence="12 13">CBS 763.97</strain>
    </source>
</reference>
<dbReference type="CDD" id="cd00833">
    <property type="entry name" value="PKS"/>
    <property type="match status" value="1"/>
</dbReference>
<keyword evidence="6" id="KW-0012">Acyltransferase</keyword>
<evidence type="ECO:0000256" key="1">
    <source>
        <dbReference type="ARBA" id="ARBA00022450"/>
    </source>
</evidence>
<keyword evidence="13" id="KW-1185">Reference proteome</keyword>
<dbReference type="Gene3D" id="1.10.1200.10">
    <property type="entry name" value="ACP-like"/>
    <property type="match status" value="1"/>
</dbReference>
<feature type="region of interest" description="Disordered" evidence="8">
    <location>
        <begin position="382"/>
        <end position="426"/>
    </location>
</feature>
<dbReference type="SUPFAM" id="SSF47336">
    <property type="entry name" value="ACP-like"/>
    <property type="match status" value="1"/>
</dbReference>
<dbReference type="EMBL" id="ML737650">
    <property type="protein sequence ID" value="KAE8364489.1"/>
    <property type="molecule type" value="Genomic_DNA"/>
</dbReference>
<dbReference type="InterPro" id="IPR042104">
    <property type="entry name" value="PKS_dehydratase_sf"/>
</dbReference>
<dbReference type="Pfam" id="PF16073">
    <property type="entry name" value="SAT"/>
    <property type="match status" value="1"/>
</dbReference>
<evidence type="ECO:0000313" key="12">
    <source>
        <dbReference type="EMBL" id="KAE8364489.1"/>
    </source>
</evidence>
<dbReference type="PROSITE" id="PS52004">
    <property type="entry name" value="KS3_2"/>
    <property type="match status" value="1"/>
</dbReference>
<dbReference type="Pfam" id="PF00698">
    <property type="entry name" value="Acyl_transf_1"/>
    <property type="match status" value="1"/>
</dbReference>
<dbReference type="PROSITE" id="PS00606">
    <property type="entry name" value="KS3_1"/>
    <property type="match status" value="1"/>
</dbReference>
<dbReference type="InterPro" id="IPR032088">
    <property type="entry name" value="SAT"/>
</dbReference>
<dbReference type="GO" id="GO:0006633">
    <property type="term" value="P:fatty acid biosynthetic process"/>
    <property type="evidence" value="ECO:0007669"/>
    <property type="project" value="InterPro"/>
</dbReference>
<dbReference type="InterPro" id="IPR013217">
    <property type="entry name" value="Methyltransf_12"/>
</dbReference>
<evidence type="ECO:0000256" key="2">
    <source>
        <dbReference type="ARBA" id="ARBA00022553"/>
    </source>
</evidence>
<keyword evidence="1" id="KW-0596">Phosphopantetheine</keyword>
<dbReference type="InterPro" id="IPR036736">
    <property type="entry name" value="ACP-like_sf"/>
</dbReference>
<dbReference type="PANTHER" id="PTHR45681:SF6">
    <property type="entry name" value="POLYKETIDE SYNTHASE 37"/>
    <property type="match status" value="1"/>
</dbReference>
<feature type="compositionally biased region" description="Pro residues" evidence="8">
    <location>
        <begin position="401"/>
        <end position="414"/>
    </location>
</feature>
<dbReference type="InterPro" id="IPR041068">
    <property type="entry name" value="HTH_51"/>
</dbReference>
<dbReference type="CDD" id="cd02440">
    <property type="entry name" value="AdoMet_MTases"/>
    <property type="match status" value="1"/>
</dbReference>
<evidence type="ECO:0008006" key="14">
    <source>
        <dbReference type="Google" id="ProtNLM"/>
    </source>
</evidence>
<dbReference type="RefSeq" id="XP_031927570.1">
    <property type="nucleotide sequence ID" value="XM_032072577.1"/>
</dbReference>
<feature type="domain" description="Carrier" evidence="9">
    <location>
        <begin position="1750"/>
        <end position="1827"/>
    </location>
</feature>
<feature type="region of interest" description="N-terminal hotdog fold" evidence="7">
    <location>
        <begin position="1390"/>
        <end position="1519"/>
    </location>
</feature>
<keyword evidence="4" id="KW-0521">NADP</keyword>
<dbReference type="Gene3D" id="3.10.129.110">
    <property type="entry name" value="Polyketide synthase dehydratase"/>
    <property type="match status" value="1"/>
</dbReference>
<dbReference type="InterPro" id="IPR014043">
    <property type="entry name" value="Acyl_transferase_dom"/>
</dbReference>
<dbReference type="Pfam" id="PF08242">
    <property type="entry name" value="Methyltransf_12"/>
    <property type="match status" value="1"/>
</dbReference>
<dbReference type="InterPro" id="IPR050444">
    <property type="entry name" value="Polyketide_Synthase"/>
</dbReference>
<gene>
    <name evidence="12" type="ORF">BDV27DRAFT_157795</name>
</gene>
<dbReference type="InterPro" id="IPR016039">
    <property type="entry name" value="Thiolase-like"/>
</dbReference>
<dbReference type="InterPro" id="IPR020841">
    <property type="entry name" value="PKS_Beta-ketoAc_synthase_dom"/>
</dbReference>
<evidence type="ECO:0000256" key="4">
    <source>
        <dbReference type="ARBA" id="ARBA00022857"/>
    </source>
</evidence>
<dbReference type="InterPro" id="IPR009081">
    <property type="entry name" value="PP-bd_ACP"/>
</dbReference>
<dbReference type="InterPro" id="IPR001227">
    <property type="entry name" value="Ac_transferase_dom_sf"/>
</dbReference>
<dbReference type="InterPro" id="IPR014030">
    <property type="entry name" value="Ketoacyl_synth_N"/>
</dbReference>
<dbReference type="SUPFAM" id="SSF52151">
    <property type="entry name" value="FabD/lysophospholipase-like"/>
    <property type="match status" value="1"/>
</dbReference>
<accession>A0A5N7A5V3</accession>
<dbReference type="Gene3D" id="3.30.70.3290">
    <property type="match status" value="1"/>
</dbReference>
<evidence type="ECO:0000256" key="6">
    <source>
        <dbReference type="ARBA" id="ARBA00023315"/>
    </source>
</evidence>
<dbReference type="OrthoDB" id="329835at2759"/>
<dbReference type="InterPro" id="IPR016036">
    <property type="entry name" value="Malonyl_transacylase_ACP-bd"/>
</dbReference>
<dbReference type="PROSITE" id="PS50075">
    <property type="entry name" value="CARRIER"/>
    <property type="match status" value="1"/>
</dbReference>
<evidence type="ECO:0000256" key="3">
    <source>
        <dbReference type="ARBA" id="ARBA00022679"/>
    </source>
</evidence>
<dbReference type="SMART" id="SM00827">
    <property type="entry name" value="PKS_AT"/>
    <property type="match status" value="1"/>
</dbReference>
<dbReference type="InterPro" id="IPR029063">
    <property type="entry name" value="SAM-dependent_MTases_sf"/>
</dbReference>
<keyword evidence="2" id="KW-0597">Phosphoprotein</keyword>
<dbReference type="SUPFAM" id="SSF55048">
    <property type="entry name" value="Probable ACP-binding domain of malonyl-CoA ACP transacylase"/>
    <property type="match status" value="1"/>
</dbReference>
<dbReference type="Proteomes" id="UP000326268">
    <property type="component" value="Unassembled WGS sequence"/>
</dbReference>
<organism evidence="12 13">
    <name type="scientific">Aspergillus caelatus</name>
    <dbReference type="NCBI Taxonomy" id="61420"/>
    <lineage>
        <taxon>Eukaryota</taxon>
        <taxon>Fungi</taxon>
        <taxon>Dikarya</taxon>
        <taxon>Ascomycota</taxon>
        <taxon>Pezizomycotina</taxon>
        <taxon>Eurotiomycetes</taxon>
        <taxon>Eurotiomycetidae</taxon>
        <taxon>Eurotiales</taxon>
        <taxon>Aspergillaceae</taxon>
        <taxon>Aspergillus</taxon>
        <taxon>Aspergillus subgen. Circumdati</taxon>
    </lineage>
</organism>
<dbReference type="InterPro" id="IPR049900">
    <property type="entry name" value="PKS_mFAS_DH"/>
</dbReference>
<evidence type="ECO:0000313" key="13">
    <source>
        <dbReference type="Proteomes" id="UP000326268"/>
    </source>
</evidence>
<dbReference type="GeneID" id="43657023"/>
<dbReference type="InterPro" id="IPR014031">
    <property type="entry name" value="Ketoacyl_synth_C"/>
</dbReference>
<evidence type="ECO:0000259" key="10">
    <source>
        <dbReference type="PROSITE" id="PS52004"/>
    </source>
</evidence>
<dbReference type="PROSITE" id="PS52019">
    <property type="entry name" value="PKS_MFAS_DH"/>
    <property type="match status" value="1"/>
</dbReference>
<keyword evidence="5" id="KW-0511">Multifunctional enzyme</keyword>
<dbReference type="Pfam" id="PF02801">
    <property type="entry name" value="Ketoacyl-synt_C"/>
    <property type="match status" value="1"/>
</dbReference>
<dbReference type="SMART" id="SM00823">
    <property type="entry name" value="PKS_PP"/>
    <property type="match status" value="1"/>
</dbReference>
<keyword evidence="3" id="KW-0808">Transferase</keyword>
<evidence type="ECO:0000259" key="9">
    <source>
        <dbReference type="PROSITE" id="PS50075"/>
    </source>
</evidence>
<sequence length="2254" mass="248005">MQSTSFLFGTLTPSHNSNSIRDLKCYFDQTPGAEWMLATVAELPDYWDLLVKKLPFINGSLSGRQVLDDFHRWLRHGFNADENSPQLGNILLLPTVVIIGLIEYWHFVEAKNPGCDDPLQEFISQLHEGDMPDSEAIGLCAGQLTAYAVASSRTRSEFERYGSVAIRLAMMIGAATDALDARHGKAKSYVAAWRNPEQCEQMKRAIGLVYPQAYISVWLDERRVTITTTAQWIRSSLLRQFQGAGLTVAESTIQGPIHSPSGENKDIAKAICEMCQATPTLHLGDTSNLALRTYTNDGHGIPVDKGSLHEQAVQSTLVTECNWHGTFASLPLSHKNSTQGVVAFGPDRCVPQSFTTSVGARFLHVSRLGHYNVLSNSINRSTSSAVTTPTAATPAAVTPAPTTPSSPSLLPPTPHTSAQQTEQVQNTPAMQLPAAAKLETAEKEIEGKQYRQDESSLSTESTIAIVGMSIKTAGADDIDEFSRMMQTGTSQHELVGPDRVKFHTLWREGDWDPSYKWYANWMRDIDSFDHQFFKKSSREAANMDPAQRLSLQAAYQAVESSGYYCGDESPATERYRDEADANHIGVYLGITLDDYQNHVRSHRANAFSITGNMRSLIAGKIAHHFGWTGPAMTLDTACSSSAVAIHTACRAILASDCNAALAGGVNVITDPLAFQDLAAAGFLSPSGQCKPFDDRADGYCRGEAVGFVFLKRLSDALADGNQILGCITKSAVYQNENHTPIFVPNSPSLYNLFNDVMRKSQVDPGDISVVECHGTGTPVGDPAEWESVRQALEGPQRPEPVYVGSAKGHIGHTEGASGLVALIKVLTTMQSGYIPPQASHVRLNHLIRPTDTMQIATTRQPWRAARKAALINNYGASGCNVAMVVTEYPSAQPSRVKSNLEELSNVPFCISGRTITTVKANCARLLKYLDIHAELSLVDLSFNVSRQSSRLLPYRFSFKCGSLNDLKTSLSHILSLSPGPEADAMITAYQPERQVILCFGGQISRAIGLDRTLYDRTKILQYHLNECDRAVQSLGAQSIFPDIFSHEAVKDQQHLQTMLFAMQYSCAMSWLQSGLSKRVAAVVGHSFGEITAMCISGVLSLQDTVKLVVGRAQLVRDSWGSDPGAMIAVEADEAAVQTLLSEANQVYAGSHSASIACYNGPRSFTLAGSQEVIGIVTDILSRTSPAIRNKTLRVTNAFHSSLVDLIASGLKAVGENITFQKPRIPLERTTETRSSAELLGPEYVADQMRQPVFFHHAVQRIAEGHPNCVWLEAGSSSTITVMAQRALDSSQRMSCHFQAVNIDDSDAFNNLAAATVSLWNEGLSMSFWPHNAIQTAEYATIALPPYQFERERHWVELRSPVELIEQIKESIRAESATKASDPTVDPKRKWLFTGYKDPHVHGKRQPCFDIITTSQEYRSLISSHIVAQTAGICSGMLQADLAIGALYSLHPDWVTKGISATLHDATNHAPICLDSSRVLSIEFEDQANGFWGWRIVGSSKGAPRVVHTTGRLQTRDPKDVTYQAEFRRLGRMVDHERCLAVLNARPSDDDVEILQGRGIYRAFNDIVDFGEQYRSLRWLVGRGNESAGRFSRTPQNDAWFDQLRGEHISQVGGIWVNCMSDHSRDDIFLGAEIETYMVSPDWANRPLPNRCDVLARHLKHKDTGDYTSDSFVFDPASGDLVQVLLGVRFTRTPRASFVRALQRMTPDLQTGNTELISPKILQPVSMHAPTIVAVNEAPQTVSTKAKIHETPARDLLAEMTELVANIVGVEVAEIGLDVNLVDFGVDSLLGLELQSEIKTVFSCAPDVVAILEATTIRDLVACLPISGDLPQQEAINDNQSTERFSADLSSLSQASDPYLITPSESSTSSSFVPVDLLWRASDILESFSAVKGRGDRMIFEHGLGNFESDVVPDTNQMCTALVVECFEELGCPLRSAKPGDVLSRIPFKPQHTIFVNYIYQFLEKTARLIRLDETGQLTRTETPTPTVSSKDMLPGLLEKYPDHADFTQLTYHAGIQLANALSGLTDGNRVLMSNPEGRKLCESVYHNYPLNRIGFETIRDVIVQAIKHIHIEKAPLKVLELGAGTGSLTSILLPLLASLDIPVEYTFTDLSSSLVAQARRTLGKKYSFMKFAVQDIEKPPSKEIAAQQHIIVASNAVHATRSLEDSTRNIRQALRPDGFLMMLEMREAWPALDLTFGLYEGWWLFEDGRTHVYTSPEVWKRSLTAAGYEAVDWTEGRLPEHKYYMVIIALASGV</sequence>
<dbReference type="Gene3D" id="3.40.366.10">
    <property type="entry name" value="Malonyl-Coenzyme A Acyl Carrier Protein, domain 2"/>
    <property type="match status" value="2"/>
</dbReference>
<feature type="domain" description="PKS/mFAS DH" evidence="11">
    <location>
        <begin position="1390"/>
        <end position="1698"/>
    </location>
</feature>
<dbReference type="InterPro" id="IPR018201">
    <property type="entry name" value="Ketoacyl_synth_AS"/>
</dbReference>
<evidence type="ECO:0000259" key="11">
    <source>
        <dbReference type="PROSITE" id="PS52019"/>
    </source>
</evidence>
<dbReference type="SUPFAM" id="SSF53901">
    <property type="entry name" value="Thiolase-like"/>
    <property type="match status" value="1"/>
</dbReference>
<dbReference type="InterPro" id="IPR020806">
    <property type="entry name" value="PKS_PP-bd"/>
</dbReference>
<feature type="domain" description="Ketosynthase family 3 (KS3)" evidence="10">
    <location>
        <begin position="460"/>
        <end position="887"/>
    </location>
</feature>
<dbReference type="Pfam" id="PF00550">
    <property type="entry name" value="PP-binding"/>
    <property type="match status" value="1"/>
</dbReference>
<evidence type="ECO:0000256" key="8">
    <source>
        <dbReference type="SAM" id="MobiDB-lite"/>
    </source>
</evidence>
<dbReference type="InterPro" id="IPR016035">
    <property type="entry name" value="Acyl_Trfase/lysoPLipase"/>
</dbReference>
<name>A0A5N7A5V3_9EURO</name>
<dbReference type="Pfam" id="PF18558">
    <property type="entry name" value="HTH_51"/>
    <property type="match status" value="1"/>
</dbReference>
<comment type="caution">
    <text evidence="7">Lacks conserved residue(s) required for the propagation of feature annotation.</text>
</comment>
<proteinExistence type="predicted"/>
<dbReference type="GO" id="GO:0004315">
    <property type="term" value="F:3-oxoacyl-[acyl-carrier-protein] synthase activity"/>
    <property type="evidence" value="ECO:0007669"/>
    <property type="project" value="InterPro"/>
</dbReference>
<dbReference type="Pfam" id="PF00109">
    <property type="entry name" value="ketoacyl-synt"/>
    <property type="match status" value="1"/>
</dbReference>
<protein>
    <recommendedName>
        <fullName evidence="14">Polyketide synthase</fullName>
    </recommendedName>
</protein>
<dbReference type="SUPFAM" id="SSF53335">
    <property type="entry name" value="S-adenosyl-L-methionine-dependent methyltransferases"/>
    <property type="match status" value="1"/>
</dbReference>
<feature type="region of interest" description="C-terminal hotdog fold" evidence="7">
    <location>
        <begin position="1550"/>
        <end position="1698"/>
    </location>
</feature>
<dbReference type="GO" id="GO:0031177">
    <property type="term" value="F:phosphopantetheine binding"/>
    <property type="evidence" value="ECO:0007669"/>
    <property type="project" value="InterPro"/>
</dbReference>